<evidence type="ECO:0000256" key="5">
    <source>
        <dbReference type="ARBA" id="ARBA00022723"/>
    </source>
</evidence>
<keyword evidence="9" id="KW-0460">Magnesium</keyword>
<evidence type="ECO:0000256" key="9">
    <source>
        <dbReference type="ARBA" id="ARBA00022842"/>
    </source>
</evidence>
<evidence type="ECO:0000256" key="11">
    <source>
        <dbReference type="ARBA" id="ARBA00023204"/>
    </source>
</evidence>
<evidence type="ECO:0000256" key="14">
    <source>
        <dbReference type="SAM" id="MobiDB-lite"/>
    </source>
</evidence>
<name>A0AAV3RFA0_LITER</name>
<dbReference type="GO" id="GO:0006281">
    <property type="term" value="P:DNA repair"/>
    <property type="evidence" value="ECO:0007669"/>
    <property type="project" value="UniProtKB-KW"/>
</dbReference>
<evidence type="ECO:0000256" key="6">
    <source>
        <dbReference type="ARBA" id="ARBA00022759"/>
    </source>
</evidence>
<dbReference type="GO" id="GO:0004519">
    <property type="term" value="F:endonuclease activity"/>
    <property type="evidence" value="ECO:0007669"/>
    <property type="project" value="UniProtKB-KW"/>
</dbReference>
<dbReference type="InterPro" id="IPR033310">
    <property type="entry name" value="Mms4/EME1/EME2"/>
</dbReference>
<dbReference type="PANTHER" id="PTHR21077:SF5">
    <property type="entry name" value="CROSSOVER JUNCTION ENDONUCLEASE MMS4"/>
    <property type="match status" value="1"/>
</dbReference>
<keyword evidence="11" id="KW-0234">DNA repair</keyword>
<dbReference type="InterPro" id="IPR047524">
    <property type="entry name" value="XPF_nuclease_EME1_plant/arthr"/>
</dbReference>
<dbReference type="GO" id="GO:0016787">
    <property type="term" value="F:hydrolase activity"/>
    <property type="evidence" value="ECO:0007669"/>
    <property type="project" value="UniProtKB-KW"/>
</dbReference>
<evidence type="ECO:0000256" key="3">
    <source>
        <dbReference type="ARBA" id="ARBA00005313"/>
    </source>
</evidence>
<sequence length="572" mass="64858">MSSHIAVNILSDDEDDDVAGGTKPVFIDITTPTPVHSKKKQKMNSLNPNPTISTVFIIDDDPTPPLTLTSDVSTTPIRSFVPETPFVDDDFVVKGCKRYYSNSPVPLISEVTPISEFPKPKVFDEKTFVDYPGILKPCSVPETPLSELAKTEIPVAKHPEGIGGLIYLASDDESEEEELVTKNKGINNPLDANELERSSRLFDSNSSFGNCNILQSMEKSLNSWSGEAGTSMAHSRLDSDTESLPMVVGLSEETDEHKYGSKKCPDIDELKRKKTMSKEERDRLKEEKKQQKEQEKLQKAAEKAEVAEMKKLHKEKQKWEKGKLANKSIVAEIDRKVVEMGSVGGHLLTRFGEKDVSYRITSNPIERSILWTMTIPEHLAQISEETEVRYILLVYNAEEFCNIVVNESLMNHVFQVQCHYPYHTICLLTNRLMTYINKREHQQYKNPNFISWTRPPVEEVLSKLTTHFARVHTRQCIDEAELAEHIVGLTCSLASCQFRKKLTRLSVNANGSSVSKDCVDKNLIKKNTCLPWFWHISLDRIIALVLKAKWRKLLFKQVIVLPAILLCWSALQ</sequence>
<evidence type="ECO:0000256" key="8">
    <source>
        <dbReference type="ARBA" id="ARBA00022801"/>
    </source>
</evidence>
<dbReference type="GO" id="GO:0005634">
    <property type="term" value="C:nucleus"/>
    <property type="evidence" value="ECO:0007669"/>
    <property type="project" value="UniProtKB-SubCell"/>
</dbReference>
<evidence type="ECO:0000256" key="1">
    <source>
        <dbReference type="ARBA" id="ARBA00001946"/>
    </source>
</evidence>
<keyword evidence="5" id="KW-0479">Metal-binding</keyword>
<dbReference type="GO" id="GO:0046872">
    <property type="term" value="F:metal ion binding"/>
    <property type="evidence" value="ECO:0007669"/>
    <property type="project" value="UniProtKB-KW"/>
</dbReference>
<dbReference type="EMBL" id="BAABME010009314">
    <property type="protein sequence ID" value="GAA0174940.1"/>
    <property type="molecule type" value="Genomic_DNA"/>
</dbReference>
<reference evidence="16 17" key="1">
    <citation type="submission" date="2024-01" db="EMBL/GenBank/DDBJ databases">
        <title>The complete chloroplast genome sequence of Lithospermum erythrorhizon: insights into the phylogenetic relationship among Boraginaceae species and the maternal lineages of purple gromwells.</title>
        <authorList>
            <person name="Okada T."/>
            <person name="Watanabe K."/>
        </authorList>
    </citation>
    <scope>NUCLEOTIDE SEQUENCE [LARGE SCALE GENOMIC DNA]</scope>
</reference>
<keyword evidence="6" id="KW-0255">Endonuclease</keyword>
<evidence type="ECO:0000256" key="2">
    <source>
        <dbReference type="ARBA" id="ARBA00004123"/>
    </source>
</evidence>
<evidence type="ECO:0000256" key="13">
    <source>
        <dbReference type="ARBA" id="ARBA00023254"/>
    </source>
</evidence>
<comment type="caution">
    <text evidence="16">The sequence shown here is derived from an EMBL/GenBank/DDBJ whole genome shotgun (WGS) entry which is preliminary data.</text>
</comment>
<feature type="region of interest" description="Disordered" evidence="14">
    <location>
        <begin position="270"/>
        <end position="299"/>
    </location>
</feature>
<comment type="cofactor">
    <cofactor evidence="1">
        <name>Mg(2+)</name>
        <dbReference type="ChEBI" id="CHEBI:18420"/>
    </cofactor>
</comment>
<evidence type="ECO:0000313" key="17">
    <source>
        <dbReference type="Proteomes" id="UP001454036"/>
    </source>
</evidence>
<dbReference type="GO" id="GO:0006310">
    <property type="term" value="P:DNA recombination"/>
    <property type="evidence" value="ECO:0007669"/>
    <property type="project" value="UniProtKB-KW"/>
</dbReference>
<protein>
    <recommendedName>
        <fullName evidence="15">ERCC4 domain-containing protein</fullName>
    </recommendedName>
</protein>
<dbReference type="Gene3D" id="3.40.50.10130">
    <property type="match status" value="1"/>
</dbReference>
<evidence type="ECO:0000259" key="15">
    <source>
        <dbReference type="Pfam" id="PF02732"/>
    </source>
</evidence>
<dbReference type="InterPro" id="IPR006166">
    <property type="entry name" value="ERCC4_domain"/>
</dbReference>
<comment type="similarity">
    <text evidence="3">Belongs to the EME1/MMS4 family.</text>
</comment>
<dbReference type="GO" id="GO:0051321">
    <property type="term" value="P:meiotic cell cycle"/>
    <property type="evidence" value="ECO:0007669"/>
    <property type="project" value="UniProtKB-KW"/>
</dbReference>
<evidence type="ECO:0000313" key="16">
    <source>
        <dbReference type="EMBL" id="GAA0174940.1"/>
    </source>
</evidence>
<dbReference type="CDD" id="cd20083">
    <property type="entry name" value="XPF_nuclease_EME"/>
    <property type="match status" value="1"/>
</dbReference>
<evidence type="ECO:0000256" key="10">
    <source>
        <dbReference type="ARBA" id="ARBA00023172"/>
    </source>
</evidence>
<gene>
    <name evidence="16" type="ORF">LIER_28217</name>
</gene>
<proteinExistence type="inferred from homology"/>
<keyword evidence="7" id="KW-0227">DNA damage</keyword>
<evidence type="ECO:0000256" key="7">
    <source>
        <dbReference type="ARBA" id="ARBA00022763"/>
    </source>
</evidence>
<dbReference type="Pfam" id="PF02732">
    <property type="entry name" value="ERCC4"/>
    <property type="match status" value="1"/>
</dbReference>
<keyword evidence="17" id="KW-1185">Reference proteome</keyword>
<dbReference type="AlphaFoldDB" id="A0AAV3RFA0"/>
<evidence type="ECO:0000256" key="4">
    <source>
        <dbReference type="ARBA" id="ARBA00022722"/>
    </source>
</evidence>
<dbReference type="PANTHER" id="PTHR21077">
    <property type="entry name" value="EME1 PROTEIN"/>
    <property type="match status" value="1"/>
</dbReference>
<feature type="domain" description="ERCC4" evidence="15">
    <location>
        <begin position="333"/>
        <end position="488"/>
    </location>
</feature>
<dbReference type="GO" id="GO:0003677">
    <property type="term" value="F:DNA binding"/>
    <property type="evidence" value="ECO:0007669"/>
    <property type="project" value="InterPro"/>
</dbReference>
<keyword evidence="13" id="KW-0469">Meiosis</keyword>
<accession>A0AAV3RFA0</accession>
<dbReference type="GO" id="GO:0048476">
    <property type="term" value="C:Holliday junction resolvase complex"/>
    <property type="evidence" value="ECO:0007669"/>
    <property type="project" value="InterPro"/>
</dbReference>
<comment type="subcellular location">
    <subcellularLocation>
        <location evidence="2">Nucleus</location>
    </subcellularLocation>
</comment>
<keyword evidence="8" id="KW-0378">Hydrolase</keyword>
<evidence type="ECO:0000256" key="12">
    <source>
        <dbReference type="ARBA" id="ARBA00023242"/>
    </source>
</evidence>
<dbReference type="Proteomes" id="UP001454036">
    <property type="component" value="Unassembled WGS sequence"/>
</dbReference>
<keyword evidence="10" id="KW-0233">DNA recombination</keyword>
<keyword evidence="12" id="KW-0539">Nucleus</keyword>
<organism evidence="16 17">
    <name type="scientific">Lithospermum erythrorhizon</name>
    <name type="common">Purple gromwell</name>
    <name type="synonym">Lithospermum officinale var. erythrorhizon</name>
    <dbReference type="NCBI Taxonomy" id="34254"/>
    <lineage>
        <taxon>Eukaryota</taxon>
        <taxon>Viridiplantae</taxon>
        <taxon>Streptophyta</taxon>
        <taxon>Embryophyta</taxon>
        <taxon>Tracheophyta</taxon>
        <taxon>Spermatophyta</taxon>
        <taxon>Magnoliopsida</taxon>
        <taxon>eudicotyledons</taxon>
        <taxon>Gunneridae</taxon>
        <taxon>Pentapetalae</taxon>
        <taxon>asterids</taxon>
        <taxon>lamiids</taxon>
        <taxon>Boraginales</taxon>
        <taxon>Boraginaceae</taxon>
        <taxon>Boraginoideae</taxon>
        <taxon>Lithospermeae</taxon>
        <taxon>Lithospermum</taxon>
    </lineage>
</organism>
<keyword evidence="4" id="KW-0540">Nuclease</keyword>